<proteinExistence type="predicted"/>
<comment type="caution">
    <text evidence="1">The sequence shown here is derived from an EMBL/GenBank/DDBJ whole genome shotgun (WGS) entry which is preliminary data.</text>
</comment>
<name>A0ACC2EE64_DIPCM</name>
<protein>
    <submittedName>
        <fullName evidence="1">Uncharacterized protein</fullName>
    </submittedName>
</protein>
<evidence type="ECO:0000313" key="1">
    <source>
        <dbReference type="EMBL" id="KAJ7564774.1"/>
    </source>
</evidence>
<keyword evidence="2" id="KW-1185">Reference proteome</keyword>
<gene>
    <name evidence="1" type="ORF">O6H91_02G033200</name>
</gene>
<sequence length="149" mass="16198">MAMATISSFLPSPPLFSLPPSPSPAFAYSALSHHHNDRLLISGSKPKRLICMASSFKVTLVTPAGQKVVEVPEDMYILDAAEKQGINLPFSCRSGACSSCAGLLKEGQVDQSDQTFLDDLQVRLGYVLTCVAYPVSDVVIHTHQEERLY</sequence>
<accession>A0ACC2EE64</accession>
<organism evidence="1 2">
    <name type="scientific">Diphasiastrum complanatum</name>
    <name type="common">Issler's clubmoss</name>
    <name type="synonym">Lycopodium complanatum</name>
    <dbReference type="NCBI Taxonomy" id="34168"/>
    <lineage>
        <taxon>Eukaryota</taxon>
        <taxon>Viridiplantae</taxon>
        <taxon>Streptophyta</taxon>
        <taxon>Embryophyta</taxon>
        <taxon>Tracheophyta</taxon>
        <taxon>Lycopodiopsida</taxon>
        <taxon>Lycopodiales</taxon>
        <taxon>Lycopodiaceae</taxon>
        <taxon>Lycopodioideae</taxon>
        <taxon>Diphasiastrum</taxon>
    </lineage>
</organism>
<reference evidence="2" key="1">
    <citation type="journal article" date="2024" name="Proc. Natl. Acad. Sci. U.S.A.">
        <title>Extraordinary preservation of gene collinearity over three hundred million years revealed in homosporous lycophytes.</title>
        <authorList>
            <person name="Li C."/>
            <person name="Wickell D."/>
            <person name="Kuo L.Y."/>
            <person name="Chen X."/>
            <person name="Nie B."/>
            <person name="Liao X."/>
            <person name="Peng D."/>
            <person name="Ji J."/>
            <person name="Jenkins J."/>
            <person name="Williams M."/>
            <person name="Shu S."/>
            <person name="Plott C."/>
            <person name="Barry K."/>
            <person name="Rajasekar S."/>
            <person name="Grimwood J."/>
            <person name="Han X."/>
            <person name="Sun S."/>
            <person name="Hou Z."/>
            <person name="He W."/>
            <person name="Dai G."/>
            <person name="Sun C."/>
            <person name="Schmutz J."/>
            <person name="Leebens-Mack J.H."/>
            <person name="Li F.W."/>
            <person name="Wang L."/>
        </authorList>
    </citation>
    <scope>NUCLEOTIDE SEQUENCE [LARGE SCALE GENOMIC DNA]</scope>
    <source>
        <strain evidence="2">cv. PW_Plant_1</strain>
    </source>
</reference>
<dbReference type="Proteomes" id="UP001162992">
    <property type="component" value="Chromosome 2"/>
</dbReference>
<evidence type="ECO:0000313" key="2">
    <source>
        <dbReference type="Proteomes" id="UP001162992"/>
    </source>
</evidence>
<dbReference type="EMBL" id="CM055093">
    <property type="protein sequence ID" value="KAJ7564774.1"/>
    <property type="molecule type" value="Genomic_DNA"/>
</dbReference>